<reference evidence="5" key="1">
    <citation type="submission" date="2016-11" db="UniProtKB">
        <authorList>
            <consortium name="WormBaseParasite"/>
        </authorList>
    </citation>
    <scope>IDENTIFICATION</scope>
</reference>
<accession>A0A1I7XMA4</accession>
<dbReference type="AlphaFoldDB" id="A0A1I7XMA4"/>
<feature type="domain" description="EF-hand" evidence="3">
    <location>
        <begin position="57"/>
        <end position="92"/>
    </location>
</feature>
<dbReference type="Proteomes" id="UP000095283">
    <property type="component" value="Unplaced"/>
</dbReference>
<evidence type="ECO:0000313" key="4">
    <source>
        <dbReference type="Proteomes" id="UP000095283"/>
    </source>
</evidence>
<dbReference type="InterPro" id="IPR028846">
    <property type="entry name" value="Recoverin"/>
</dbReference>
<evidence type="ECO:0000256" key="1">
    <source>
        <dbReference type="ARBA" id="ARBA00022723"/>
    </source>
</evidence>
<dbReference type="PANTHER" id="PTHR23055:SF167">
    <property type="entry name" value="EF-HAND DOMAIN-CONTAINING PROTEIN"/>
    <property type="match status" value="1"/>
</dbReference>
<dbReference type="SUPFAM" id="SSF47473">
    <property type="entry name" value="EF-hand"/>
    <property type="match status" value="1"/>
</dbReference>
<protein>
    <submittedName>
        <fullName evidence="5">EF-hand domain-containing protein</fullName>
    </submittedName>
</protein>
<organism evidence="4 5">
    <name type="scientific">Heterorhabditis bacteriophora</name>
    <name type="common">Entomopathogenic nematode worm</name>
    <dbReference type="NCBI Taxonomy" id="37862"/>
    <lineage>
        <taxon>Eukaryota</taxon>
        <taxon>Metazoa</taxon>
        <taxon>Ecdysozoa</taxon>
        <taxon>Nematoda</taxon>
        <taxon>Chromadorea</taxon>
        <taxon>Rhabditida</taxon>
        <taxon>Rhabditina</taxon>
        <taxon>Rhabditomorpha</taxon>
        <taxon>Strongyloidea</taxon>
        <taxon>Heterorhabditidae</taxon>
        <taxon>Heterorhabditis</taxon>
    </lineage>
</organism>
<dbReference type="PROSITE" id="PS50222">
    <property type="entry name" value="EF_HAND_2"/>
    <property type="match status" value="1"/>
</dbReference>
<dbReference type="Gene3D" id="1.10.238.10">
    <property type="entry name" value="EF-hand"/>
    <property type="match status" value="1"/>
</dbReference>
<dbReference type="PANTHER" id="PTHR23055">
    <property type="entry name" value="CALCIUM BINDING PROTEINS"/>
    <property type="match status" value="1"/>
</dbReference>
<dbReference type="InterPro" id="IPR002048">
    <property type="entry name" value="EF_hand_dom"/>
</dbReference>
<dbReference type="InterPro" id="IPR011992">
    <property type="entry name" value="EF-hand-dom_pair"/>
</dbReference>
<name>A0A1I7XMA4_HETBA</name>
<keyword evidence="4" id="KW-1185">Reference proteome</keyword>
<dbReference type="GO" id="GO:0005509">
    <property type="term" value="F:calcium ion binding"/>
    <property type="evidence" value="ECO:0007669"/>
    <property type="project" value="InterPro"/>
</dbReference>
<evidence type="ECO:0000256" key="2">
    <source>
        <dbReference type="ARBA" id="ARBA00022737"/>
    </source>
</evidence>
<keyword evidence="2" id="KW-0677">Repeat</keyword>
<keyword evidence="1" id="KW-0479">Metal-binding</keyword>
<evidence type="ECO:0000313" key="5">
    <source>
        <dbReference type="WBParaSite" id="Hba_18866"/>
    </source>
</evidence>
<proteinExistence type="predicted"/>
<sequence>MGALFSKGVRKISRLGVSENLESAVAKELDEQKLRYKPESLDLLEFASELSMFTKGTLEQRLEWLFNLYDIAKKGFITEDDYLTVCRAMYCLVGVHYYKDKQIPIVLRRHIRHQNSIKIVMGKLLVKTLLKAAFLTLKLLNH</sequence>
<evidence type="ECO:0000259" key="3">
    <source>
        <dbReference type="PROSITE" id="PS50222"/>
    </source>
</evidence>
<dbReference type="WBParaSite" id="Hba_18866">
    <property type="protein sequence ID" value="Hba_18866"/>
    <property type="gene ID" value="Hba_18866"/>
</dbReference>